<keyword evidence="2" id="KW-1185">Reference proteome</keyword>
<organism evidence="1 2">
    <name type="scientific">Streptomyces glaucus</name>
    <dbReference type="NCBI Taxonomy" id="284029"/>
    <lineage>
        <taxon>Bacteria</taxon>
        <taxon>Bacillati</taxon>
        <taxon>Actinomycetota</taxon>
        <taxon>Actinomycetes</taxon>
        <taxon>Kitasatosporales</taxon>
        <taxon>Streptomycetaceae</taxon>
        <taxon>Streptomyces</taxon>
    </lineage>
</organism>
<name>A0ABP5XCA6_9ACTN</name>
<evidence type="ECO:0000313" key="1">
    <source>
        <dbReference type="EMBL" id="GAA2452048.1"/>
    </source>
</evidence>
<dbReference type="EMBL" id="BAAATK010000042">
    <property type="protein sequence ID" value="GAA2452048.1"/>
    <property type="molecule type" value="Genomic_DNA"/>
</dbReference>
<reference evidence="2" key="1">
    <citation type="journal article" date="2019" name="Int. J. Syst. Evol. Microbiol.">
        <title>The Global Catalogue of Microorganisms (GCM) 10K type strain sequencing project: providing services to taxonomists for standard genome sequencing and annotation.</title>
        <authorList>
            <consortium name="The Broad Institute Genomics Platform"/>
            <consortium name="The Broad Institute Genome Sequencing Center for Infectious Disease"/>
            <person name="Wu L."/>
            <person name="Ma J."/>
        </authorList>
    </citation>
    <scope>NUCLEOTIDE SEQUENCE [LARGE SCALE GENOMIC DNA]</scope>
    <source>
        <strain evidence="2">JCM 6922</strain>
    </source>
</reference>
<comment type="caution">
    <text evidence="1">The sequence shown here is derived from an EMBL/GenBank/DDBJ whole genome shotgun (WGS) entry which is preliminary data.</text>
</comment>
<accession>A0ABP5XCA6</accession>
<sequence length="94" mass="10564">MRASVRVREVWRCTYSTLRTPLNASLTALSKQDPTLPMGWTTPSFRQARLNRREQYSLSLSVCMITPRTSPPRVAAAMFRDATTRSASCRSAIA</sequence>
<dbReference type="Proteomes" id="UP001500460">
    <property type="component" value="Unassembled WGS sequence"/>
</dbReference>
<protein>
    <recommendedName>
        <fullName evidence="3">Secreted protein</fullName>
    </recommendedName>
</protein>
<evidence type="ECO:0000313" key="2">
    <source>
        <dbReference type="Proteomes" id="UP001500460"/>
    </source>
</evidence>
<proteinExistence type="predicted"/>
<gene>
    <name evidence="1" type="ORF">GCM10010421_50900</name>
</gene>
<evidence type="ECO:0008006" key="3">
    <source>
        <dbReference type="Google" id="ProtNLM"/>
    </source>
</evidence>